<feature type="transmembrane region" description="Helical" evidence="1">
    <location>
        <begin position="259"/>
        <end position="279"/>
    </location>
</feature>
<feature type="transmembrane region" description="Helical" evidence="1">
    <location>
        <begin position="336"/>
        <end position="358"/>
    </location>
</feature>
<feature type="transmembrane region" description="Helical" evidence="1">
    <location>
        <begin position="35"/>
        <end position="55"/>
    </location>
</feature>
<dbReference type="EMBL" id="FNJJ01000005">
    <property type="protein sequence ID" value="SDP74467.1"/>
    <property type="molecule type" value="Genomic_DNA"/>
</dbReference>
<evidence type="ECO:0000313" key="3">
    <source>
        <dbReference type="Proteomes" id="UP000199460"/>
    </source>
</evidence>
<feature type="transmembrane region" description="Helical" evidence="1">
    <location>
        <begin position="7"/>
        <end position="29"/>
    </location>
</feature>
<feature type="transmembrane region" description="Helical" evidence="1">
    <location>
        <begin position="84"/>
        <end position="104"/>
    </location>
</feature>
<keyword evidence="3" id="KW-1185">Reference proteome</keyword>
<name>A0A1H0V7T6_9GAMM</name>
<evidence type="ECO:0000256" key="1">
    <source>
        <dbReference type="SAM" id="Phobius"/>
    </source>
</evidence>
<protein>
    <submittedName>
        <fullName evidence="2">Uncharacterized protein</fullName>
    </submittedName>
</protein>
<accession>A0A1H0V7T6</accession>
<dbReference type="AlphaFoldDB" id="A0A1H0V7T6"/>
<keyword evidence="1" id="KW-0812">Transmembrane</keyword>
<feature type="transmembrane region" description="Helical" evidence="1">
    <location>
        <begin position="171"/>
        <end position="189"/>
    </location>
</feature>
<feature type="transmembrane region" description="Helical" evidence="1">
    <location>
        <begin position="62"/>
        <end position="78"/>
    </location>
</feature>
<evidence type="ECO:0000313" key="2">
    <source>
        <dbReference type="EMBL" id="SDP74467.1"/>
    </source>
</evidence>
<feature type="transmembrane region" description="Helical" evidence="1">
    <location>
        <begin position="313"/>
        <end position="330"/>
    </location>
</feature>
<keyword evidence="1" id="KW-1133">Transmembrane helix</keyword>
<feature type="transmembrane region" description="Helical" evidence="1">
    <location>
        <begin position="285"/>
        <end position="306"/>
    </location>
</feature>
<sequence>MPGAIRVVAFGALANFALCLLAIVSLAALSEHANVARLGAGLLLGWGLALLILVLPAHRMTAAIVPALLLAGTYWQVWWPQTALQYGASALVTLSLAAVLWSCVCKRRWPVLALAVETPLRLIVQDEDVALFRQKSAPESSSGFTPVQRMREVLGPELKGIIQESSWRNRLLGGLYVCSGIGFLLWLEPDRGTRFIIAYGLVAACLILVSQPARYLLAERTRTSQSLVAELCLLPGLPSDRRWLLGVCLQILRGMSERLVFLGLFISLIGWNYGFPVAWLQWVWLYLLVILFLSLGQALHVGLYGCKSSGWRLFEFVLLGVAIASSAWLLSGHESVSLLLSWLVLLMSSLTFCGLIFLRLQRRGAPYFS</sequence>
<reference evidence="3" key="1">
    <citation type="submission" date="2016-10" db="EMBL/GenBank/DDBJ databases">
        <authorList>
            <person name="Varghese N."/>
            <person name="Submissions S."/>
        </authorList>
    </citation>
    <scope>NUCLEOTIDE SEQUENCE [LARGE SCALE GENOMIC DNA]</scope>
    <source>
        <strain evidence="3">JCM 18416</strain>
    </source>
</reference>
<organism evidence="2 3">
    <name type="scientific">Ectopseudomonas guguanensis</name>
    <dbReference type="NCBI Taxonomy" id="1198456"/>
    <lineage>
        <taxon>Bacteria</taxon>
        <taxon>Pseudomonadati</taxon>
        <taxon>Pseudomonadota</taxon>
        <taxon>Gammaproteobacteria</taxon>
        <taxon>Pseudomonadales</taxon>
        <taxon>Pseudomonadaceae</taxon>
        <taxon>Ectopseudomonas</taxon>
    </lineage>
</organism>
<feature type="transmembrane region" description="Helical" evidence="1">
    <location>
        <begin position="195"/>
        <end position="217"/>
    </location>
</feature>
<keyword evidence="1" id="KW-0472">Membrane</keyword>
<proteinExistence type="predicted"/>
<dbReference type="Proteomes" id="UP000199460">
    <property type="component" value="Unassembled WGS sequence"/>
</dbReference>
<gene>
    <name evidence="2" type="ORF">SAMN05216213_105222</name>
</gene>